<dbReference type="EMBL" id="CAMXCT010000582">
    <property type="protein sequence ID" value="CAI3980755.1"/>
    <property type="molecule type" value="Genomic_DNA"/>
</dbReference>
<protein>
    <submittedName>
        <fullName evidence="4">Disulfide-bond oxidoreductase YghU</fullName>
    </submittedName>
</protein>
<accession>A0A9P1BY79</accession>
<evidence type="ECO:0000313" key="4">
    <source>
        <dbReference type="EMBL" id="CAL4768067.1"/>
    </source>
</evidence>
<dbReference type="EMBL" id="CAMXCT030000582">
    <property type="protein sequence ID" value="CAL4768067.1"/>
    <property type="molecule type" value="Genomic_DNA"/>
</dbReference>
<reference evidence="2" key="1">
    <citation type="submission" date="2022-10" db="EMBL/GenBank/DDBJ databases">
        <authorList>
            <person name="Chen Y."/>
            <person name="Dougan E. K."/>
            <person name="Chan C."/>
            <person name="Rhodes N."/>
            <person name="Thang M."/>
        </authorList>
    </citation>
    <scope>NUCLEOTIDE SEQUENCE</scope>
</reference>
<dbReference type="AlphaFoldDB" id="A0A9P1BY79"/>
<keyword evidence="1" id="KW-0175">Coiled coil</keyword>
<evidence type="ECO:0000313" key="2">
    <source>
        <dbReference type="EMBL" id="CAI3980755.1"/>
    </source>
</evidence>
<evidence type="ECO:0000313" key="5">
    <source>
        <dbReference type="Proteomes" id="UP001152797"/>
    </source>
</evidence>
<dbReference type="OrthoDB" id="440801at2759"/>
<reference evidence="3" key="2">
    <citation type="submission" date="2024-04" db="EMBL/GenBank/DDBJ databases">
        <authorList>
            <person name="Chen Y."/>
            <person name="Shah S."/>
            <person name="Dougan E. K."/>
            <person name="Thang M."/>
            <person name="Chan C."/>
        </authorList>
    </citation>
    <scope>NUCLEOTIDE SEQUENCE [LARGE SCALE GENOMIC DNA]</scope>
</reference>
<dbReference type="SUPFAM" id="SSF54236">
    <property type="entry name" value="Ubiquitin-like"/>
    <property type="match status" value="1"/>
</dbReference>
<dbReference type="Proteomes" id="UP001152797">
    <property type="component" value="Unassembled WGS sequence"/>
</dbReference>
<gene>
    <name evidence="2" type="ORF">C1SCF055_LOCUS8613</name>
</gene>
<evidence type="ECO:0000313" key="3">
    <source>
        <dbReference type="EMBL" id="CAL1134130.1"/>
    </source>
</evidence>
<organism evidence="2">
    <name type="scientific">Cladocopium goreaui</name>
    <dbReference type="NCBI Taxonomy" id="2562237"/>
    <lineage>
        <taxon>Eukaryota</taxon>
        <taxon>Sar</taxon>
        <taxon>Alveolata</taxon>
        <taxon>Dinophyceae</taxon>
        <taxon>Suessiales</taxon>
        <taxon>Symbiodiniaceae</taxon>
        <taxon>Cladocopium</taxon>
    </lineage>
</organism>
<evidence type="ECO:0000256" key="1">
    <source>
        <dbReference type="SAM" id="Coils"/>
    </source>
</evidence>
<dbReference type="EMBL" id="CAMXCT020000582">
    <property type="protein sequence ID" value="CAL1134130.1"/>
    <property type="molecule type" value="Genomic_DNA"/>
</dbReference>
<sequence length="289" mass="32660">MVERALVLARELRSINRHRNEPQKIQRSRYFRAYCTGRLHEVAVASETEDAAWVPALKSALHRCNLALIRECERSEVTEIIDLSLESLEKELQNLQQEVWELDRKKMENLKMLNPRHVAGAQASPGKQLVRVEIQSLGGAAFQVTCSLNETLLHLKQYICSSGGPLVRDQKLVWNRSDLRWIHQTRPEASVDSFSLFYLGILDGDSAMLYYVRYCSQCEGVCACTECHGDGMPNGCGSCGSIKKPCRVCKQACRCPQCHGDYMSQPLEHCNACGERNEGMYIAMEPSFV</sequence>
<keyword evidence="5" id="KW-1185">Reference proteome</keyword>
<dbReference type="InterPro" id="IPR029071">
    <property type="entry name" value="Ubiquitin-like_domsf"/>
</dbReference>
<proteinExistence type="predicted"/>
<comment type="caution">
    <text evidence="2">The sequence shown here is derived from an EMBL/GenBank/DDBJ whole genome shotgun (WGS) entry which is preliminary data.</text>
</comment>
<name>A0A9P1BY79_9DINO</name>
<feature type="coiled-coil region" evidence="1">
    <location>
        <begin position="78"/>
        <end position="105"/>
    </location>
</feature>